<feature type="domain" description="Methyltransferase type 11" evidence="2">
    <location>
        <begin position="53"/>
        <end position="143"/>
    </location>
</feature>
<dbReference type="STRING" id="408015.SXIM_03210"/>
<dbReference type="GO" id="GO:0032259">
    <property type="term" value="P:methylation"/>
    <property type="evidence" value="ECO:0007669"/>
    <property type="project" value="UniProtKB-KW"/>
</dbReference>
<dbReference type="Pfam" id="PF08241">
    <property type="entry name" value="Methyltransf_11"/>
    <property type="match status" value="1"/>
</dbReference>
<keyword evidence="3" id="KW-0808">Transferase</keyword>
<dbReference type="SUPFAM" id="SSF53335">
    <property type="entry name" value="S-adenosyl-L-methionine-dependent methyltransferases"/>
    <property type="match status" value="1"/>
</dbReference>
<protein>
    <submittedName>
        <fullName evidence="3">SAM-dependent methyltransferase</fullName>
    </submittedName>
</protein>
<evidence type="ECO:0000313" key="3">
    <source>
        <dbReference type="EMBL" id="AKG41705.1"/>
    </source>
</evidence>
<dbReference type="InterPro" id="IPR029063">
    <property type="entry name" value="SAM-dependent_MTases_sf"/>
</dbReference>
<dbReference type="PANTHER" id="PTHR43464:SF90">
    <property type="entry name" value="METHYLTRANSFERASE TYPE 11"/>
    <property type="match status" value="1"/>
</dbReference>
<feature type="region of interest" description="Disordered" evidence="1">
    <location>
        <begin position="1"/>
        <end position="24"/>
    </location>
</feature>
<sequence>MDGMTQKAREGYGGTGAGPITPDGSAVEHWLRLPPGPEPGIVADAVPGGGTLLELGCGVGRLTGPLTEAGFRVTAVDESAAMLEHVREARTVCSPIESLDLGGERFDVVLLASFLVHNGDPRVREGLLRTCRRHVAENGWVLIQRERASWRDQEVREASLPGGGLVRVAAIEPAGPDLTSVLVEYAYPDARWTQRFLSYGYPGDTFEEALAAAGLAIDAYLTEDRTWLRARPV</sequence>
<reference evidence="3" key="1">
    <citation type="submission" date="2019-08" db="EMBL/GenBank/DDBJ databases">
        <title>Complete genome sequence of a mangrove-derived Streptomyces xiamenensis.</title>
        <authorList>
            <person name="Xu J."/>
        </authorList>
    </citation>
    <scope>NUCLEOTIDE SEQUENCE</scope>
    <source>
        <strain evidence="3">318</strain>
    </source>
</reference>
<proteinExistence type="predicted"/>
<dbReference type="PATRIC" id="fig|408015.6.peg.348"/>
<dbReference type="KEGG" id="sxi:SXIM_03210"/>
<name>A0A0F7FPA5_9ACTN</name>
<dbReference type="InterPro" id="IPR013216">
    <property type="entry name" value="Methyltransf_11"/>
</dbReference>
<keyword evidence="3" id="KW-0489">Methyltransferase</keyword>
<accession>A0A0F7FPA5</accession>
<gene>
    <name evidence="3" type="ORF">SXIM_03210</name>
</gene>
<organism evidence="3 4">
    <name type="scientific">Streptomyces xiamenensis</name>
    <dbReference type="NCBI Taxonomy" id="408015"/>
    <lineage>
        <taxon>Bacteria</taxon>
        <taxon>Bacillati</taxon>
        <taxon>Actinomycetota</taxon>
        <taxon>Actinomycetes</taxon>
        <taxon>Kitasatosporales</taxon>
        <taxon>Streptomycetaceae</taxon>
        <taxon>Streptomyces</taxon>
    </lineage>
</organism>
<dbReference type="GO" id="GO:0008757">
    <property type="term" value="F:S-adenosylmethionine-dependent methyltransferase activity"/>
    <property type="evidence" value="ECO:0007669"/>
    <property type="project" value="InterPro"/>
</dbReference>
<dbReference type="Proteomes" id="UP000034034">
    <property type="component" value="Chromosome"/>
</dbReference>
<evidence type="ECO:0000259" key="2">
    <source>
        <dbReference type="Pfam" id="PF08241"/>
    </source>
</evidence>
<dbReference type="EMBL" id="CP009922">
    <property type="protein sequence ID" value="AKG41705.1"/>
    <property type="molecule type" value="Genomic_DNA"/>
</dbReference>
<dbReference type="Gene3D" id="3.40.50.150">
    <property type="entry name" value="Vaccinia Virus protein VP39"/>
    <property type="match status" value="1"/>
</dbReference>
<evidence type="ECO:0000313" key="4">
    <source>
        <dbReference type="Proteomes" id="UP000034034"/>
    </source>
</evidence>
<keyword evidence="4" id="KW-1185">Reference proteome</keyword>
<dbReference type="AlphaFoldDB" id="A0A0F7FPA5"/>
<dbReference type="PANTHER" id="PTHR43464">
    <property type="entry name" value="METHYLTRANSFERASE"/>
    <property type="match status" value="1"/>
</dbReference>
<evidence type="ECO:0000256" key="1">
    <source>
        <dbReference type="SAM" id="MobiDB-lite"/>
    </source>
</evidence>
<dbReference type="HOGENOM" id="CLU_1204242_0_0_11"/>
<dbReference type="CDD" id="cd02440">
    <property type="entry name" value="AdoMet_MTases"/>
    <property type="match status" value="1"/>
</dbReference>